<comment type="catalytic activity">
    <reaction evidence="6">
        <text>DNA(n) + a 2'-deoxyribonucleoside 5'-triphosphate = DNA(n+1) + diphosphate</text>
        <dbReference type="Rhea" id="RHEA:22508"/>
        <dbReference type="Rhea" id="RHEA-COMP:17339"/>
        <dbReference type="Rhea" id="RHEA-COMP:17340"/>
        <dbReference type="ChEBI" id="CHEBI:33019"/>
        <dbReference type="ChEBI" id="CHEBI:61560"/>
        <dbReference type="ChEBI" id="CHEBI:173112"/>
        <dbReference type="EC" id="2.7.7.7"/>
    </reaction>
</comment>
<keyword evidence="5" id="KW-0239">DNA-directed DNA polymerase</keyword>
<evidence type="ECO:0000256" key="5">
    <source>
        <dbReference type="ARBA" id="ARBA00022932"/>
    </source>
</evidence>
<dbReference type="InterPro" id="IPR011708">
    <property type="entry name" value="DNA_pol3_alpha_NTPase_dom"/>
</dbReference>
<name>A0AAF0LYH7_9CAUD</name>
<dbReference type="SUPFAM" id="SSF89550">
    <property type="entry name" value="PHP domain-like"/>
    <property type="match status" value="1"/>
</dbReference>
<sequence>MYFGCHNHTEYSNITTGLDSINKLEDLVNKAKEFGMHGIAITNHDNLSEVIEINRMQKKLRDAGDDFVLAIGNEIYLVDSYDPDDKQREKYYHFLLIAKDKIGYQALIELSTRAWYRSTVKWGKRRVPTLKSDIEEVMEWARGHVVASTACLGGEFPTLINNAEYDKAEQFIEWCNNQFGCEDFYIELQPSDSKDQTLFNQRAVDFYNGRAQFIITTDAHYQNVEDFPVFEAFLRSKQEDREVKEYYTFARMMDEREIYELMDKMDIRPQFVDKCFLNTLHIADQIEFYDLAQDPRIPKVELPPINVGFTTEQLIDLSQYPTLWWATHEKDYQTYYCAMYCLKSLMERGKWNEEYLSRLEEEFDTFKFQSEAFNDNFFAYFNTMQHFLELAWSIDCAVGPSRGSASGSLLCYLMDVVQCDPIQYGLYFWRFANKVRTSPLDIDTDFQPSKRPELFAAIRKERGELGMTQVATYRKLTLKAAIGNAARGYRSEEFPNGLDSDISTYLSSLIEIKRGFVATLKQTLEGDETTGYSVNHSFIRECNQYPGLLDIIKKIEGLIVGSGTHAAAVILFDDQDRLTNHCSLMRAPNGDMCTALDLHTVEEAGCYKYDFLLLSTLDIQAACFDLLKKDGLVDKDLTLKQCFRKYINPNTIDFNNPEIWAKLYNNEVLSVFQWDAASGRKGILATHPHNLAELTSVNGLIRLMTQEGEEDQIERFCRIKDDPESFEEEMVKAGLSDEQRHIMHQELDRYNGCAATQESFMVLSQLLAKYTLKQADALRKTVAKKKMNEITKQKELFYSQCEGTQEVKDYLWKVVIQPSLGYGFSLNHALPYSIIGVQCILMGGILFPPIYWQCACLLQRSGALDGKGANYNKIAKAVATLVSQGVNITPIDINVSEADFSVDSENNTIHYGLAGVKGLKDKVMTKIFELRPFESLQDFIEKTAADVTSIVTLVKAGAFDRFGLRSDIIKELAEIKADTKSRLNGQNLLMISRLGLWPQDTKELKFSQRIFNFTHYMNQLKAAEQKRLGEKIDYYPINKTCLDFLNEIEYDTGCIEEENHFPTLYWKSYFDSWMLHIKNYLKEHQEEMLKAVNDKQISDWLDKYFNKEQGYAEWEIETMGLCFQEHPMVHVNNISNFDDLPTEPEVGSLYKVPSGRVVPIYKLTMIAGYAIAKDKLHSSITLLTATGPVEVKFRKQQFASYDKQVSKVVDGKKKVVEKSWLNRGVALIIHGMRQDDIFVAKTYKNSPMRHTAYKITKILPTGKFEVQKERKSGTLEDSNENDD</sequence>
<organism evidence="8 9">
    <name type="scientific">Phage Phass-1</name>
    <dbReference type="NCBI Taxonomy" id="3043662"/>
    <lineage>
        <taxon>Viruses</taxon>
        <taxon>Duplodnaviria</taxon>
        <taxon>Heunggongvirae</taxon>
        <taxon>Uroviricota</taxon>
        <taxon>Caudoviricetes</taxon>
        <taxon>Caudoviricetes code 15 clade</taxon>
    </lineage>
</organism>
<dbReference type="Gene3D" id="3.20.20.140">
    <property type="entry name" value="Metal-dependent hydrolases"/>
    <property type="match status" value="1"/>
</dbReference>
<evidence type="ECO:0000256" key="6">
    <source>
        <dbReference type="ARBA" id="ARBA00049244"/>
    </source>
</evidence>
<evidence type="ECO:0000259" key="7">
    <source>
        <dbReference type="SMART" id="SM00481"/>
    </source>
</evidence>
<protein>
    <recommendedName>
        <fullName evidence="1">DNA-directed DNA polymerase</fullName>
        <ecNumber evidence="1">2.7.7.7</ecNumber>
    </recommendedName>
</protein>
<evidence type="ECO:0000256" key="3">
    <source>
        <dbReference type="ARBA" id="ARBA00022695"/>
    </source>
</evidence>
<dbReference type="InterPro" id="IPR016195">
    <property type="entry name" value="Pol/histidinol_Pase-like"/>
</dbReference>
<dbReference type="Pfam" id="PF14579">
    <property type="entry name" value="HHH_6"/>
    <property type="match status" value="1"/>
</dbReference>
<dbReference type="GO" id="GO:0003887">
    <property type="term" value="F:DNA-directed DNA polymerase activity"/>
    <property type="evidence" value="ECO:0007669"/>
    <property type="project" value="UniProtKB-KW"/>
</dbReference>
<accession>A0AAF0LYH7</accession>
<dbReference type="InterPro" id="IPR004805">
    <property type="entry name" value="DnaE2/DnaE/PolC"/>
</dbReference>
<keyword evidence="2" id="KW-0808">Transferase</keyword>
<dbReference type="Proteomes" id="UP001237988">
    <property type="component" value="Segment"/>
</dbReference>
<dbReference type="SMART" id="SM00481">
    <property type="entry name" value="POLIIIAc"/>
    <property type="match status" value="1"/>
</dbReference>
<keyword evidence="4" id="KW-0235">DNA replication</keyword>
<dbReference type="InterPro" id="IPR029460">
    <property type="entry name" value="DNAPol_HHH"/>
</dbReference>
<dbReference type="PANTHER" id="PTHR32294">
    <property type="entry name" value="DNA POLYMERASE III SUBUNIT ALPHA"/>
    <property type="match status" value="1"/>
</dbReference>
<keyword evidence="3" id="KW-0548">Nucleotidyltransferase</keyword>
<reference evidence="8" key="1">
    <citation type="submission" date="2023-04" db="EMBL/GenBank/DDBJ databases">
        <title>Bacteriophage Phass-1 Discovered in the Human Gut Virome - the Founding Member of the Proposed New Family Phassviridae.</title>
        <authorList>
            <person name="Tikunov A.Y."/>
            <person name="Morozova V.V."/>
            <person name="Chechushkov A.V."/>
            <person name="Tikunova N.V."/>
        </authorList>
    </citation>
    <scope>NUCLEOTIDE SEQUENCE</scope>
</reference>
<evidence type="ECO:0000313" key="9">
    <source>
        <dbReference type="Proteomes" id="UP001237988"/>
    </source>
</evidence>
<dbReference type="GO" id="GO:0008408">
    <property type="term" value="F:3'-5' exonuclease activity"/>
    <property type="evidence" value="ECO:0007669"/>
    <property type="project" value="InterPro"/>
</dbReference>
<proteinExistence type="predicted"/>
<dbReference type="InterPro" id="IPR003141">
    <property type="entry name" value="Pol/His_phosphatase_N"/>
</dbReference>
<dbReference type="Pfam" id="PF02811">
    <property type="entry name" value="PHP"/>
    <property type="match status" value="1"/>
</dbReference>
<evidence type="ECO:0000256" key="2">
    <source>
        <dbReference type="ARBA" id="ARBA00022679"/>
    </source>
</evidence>
<evidence type="ECO:0000256" key="4">
    <source>
        <dbReference type="ARBA" id="ARBA00022705"/>
    </source>
</evidence>
<dbReference type="EC" id="2.7.7.7" evidence="1"/>
<dbReference type="InterPro" id="IPR040982">
    <property type="entry name" value="DNA_pol3_finger"/>
</dbReference>
<dbReference type="Gene3D" id="1.10.150.870">
    <property type="match status" value="1"/>
</dbReference>
<dbReference type="InterPro" id="IPR004013">
    <property type="entry name" value="PHP_dom"/>
</dbReference>
<dbReference type="EMBL" id="OQ749652">
    <property type="protein sequence ID" value="WIC39621.1"/>
    <property type="molecule type" value="Genomic_DNA"/>
</dbReference>
<dbReference type="GO" id="GO:0006260">
    <property type="term" value="P:DNA replication"/>
    <property type="evidence" value="ECO:0007669"/>
    <property type="project" value="UniProtKB-KW"/>
</dbReference>
<evidence type="ECO:0000256" key="1">
    <source>
        <dbReference type="ARBA" id="ARBA00012417"/>
    </source>
</evidence>
<evidence type="ECO:0000313" key="8">
    <source>
        <dbReference type="EMBL" id="WIC39621.1"/>
    </source>
</evidence>
<dbReference type="Pfam" id="PF17657">
    <property type="entry name" value="DNA_pol3_finger"/>
    <property type="match status" value="1"/>
</dbReference>
<dbReference type="Pfam" id="PF07733">
    <property type="entry name" value="DNA_pol3_alpha"/>
    <property type="match status" value="1"/>
</dbReference>
<dbReference type="PANTHER" id="PTHR32294:SF0">
    <property type="entry name" value="DNA POLYMERASE III SUBUNIT ALPHA"/>
    <property type="match status" value="1"/>
</dbReference>
<feature type="domain" description="Polymerase/histidinol phosphatase N-terminal" evidence="7">
    <location>
        <begin position="3"/>
        <end position="79"/>
    </location>
</feature>